<feature type="transmembrane region" description="Helical" evidence="7">
    <location>
        <begin position="29"/>
        <end position="50"/>
    </location>
</feature>
<name>A0AAD5TFE0_9FUNG</name>
<evidence type="ECO:0000256" key="4">
    <source>
        <dbReference type="ARBA" id="ARBA00022989"/>
    </source>
</evidence>
<feature type="transmembrane region" description="Helical" evidence="7">
    <location>
        <begin position="95"/>
        <end position="116"/>
    </location>
</feature>
<comment type="subcellular location">
    <subcellularLocation>
        <location evidence="1">Membrane</location>
        <topology evidence="1">Multi-pass membrane protein</topology>
    </subcellularLocation>
</comment>
<comment type="caution">
    <text evidence="8">The sequence shown here is derived from an EMBL/GenBank/DDBJ whole genome shotgun (WGS) entry which is preliminary data.</text>
</comment>
<dbReference type="InterPro" id="IPR036259">
    <property type="entry name" value="MFS_trans_sf"/>
</dbReference>
<evidence type="ECO:0000313" key="8">
    <source>
        <dbReference type="EMBL" id="KAJ3174871.1"/>
    </source>
</evidence>
<gene>
    <name evidence="8" type="ORF">HDU87_006663</name>
</gene>
<sequence length="229" mass="24817">MVRAGGAMFVYLMSLKLQRVLHLSPWETAIQSLPMAVCGFLYSFFVGSFVKRFGFRSTVILGFCLATIGAAWFLFSVHGANDHGQKESSFWTSTLPSSVFFVLGTPTVFISAQLAMLHSAQPKEYAMIGALFSTAAQIGGPVGLAVLTAAMNSAMEANQCDEQRLIKSYDVGSWVIVVWELAGVAIAGTYALVGISQRRKGYEAVSADDKDSNSHGEQRPLLEDRENAN</sequence>
<keyword evidence="3 7" id="KW-0812">Transmembrane</keyword>
<evidence type="ECO:0000256" key="2">
    <source>
        <dbReference type="ARBA" id="ARBA00022448"/>
    </source>
</evidence>
<feature type="transmembrane region" description="Helical" evidence="7">
    <location>
        <begin position="171"/>
        <end position="193"/>
    </location>
</feature>
<proteinExistence type="predicted"/>
<keyword evidence="2" id="KW-0813">Transport</keyword>
<feature type="compositionally biased region" description="Basic and acidic residues" evidence="6">
    <location>
        <begin position="207"/>
        <end position="229"/>
    </location>
</feature>
<feature type="transmembrane region" description="Helical" evidence="7">
    <location>
        <begin position="57"/>
        <end position="75"/>
    </location>
</feature>
<dbReference type="PANTHER" id="PTHR42718:SF9">
    <property type="entry name" value="MAJOR FACILITATOR SUPERFAMILY MULTIDRUG TRANSPORTER MFSC"/>
    <property type="match status" value="1"/>
</dbReference>
<protein>
    <submittedName>
        <fullName evidence="8">Uncharacterized protein</fullName>
    </submittedName>
</protein>
<dbReference type="SUPFAM" id="SSF103473">
    <property type="entry name" value="MFS general substrate transporter"/>
    <property type="match status" value="1"/>
</dbReference>
<evidence type="ECO:0000256" key="5">
    <source>
        <dbReference type="ARBA" id="ARBA00023136"/>
    </source>
</evidence>
<reference evidence="8" key="1">
    <citation type="submission" date="2020-05" db="EMBL/GenBank/DDBJ databases">
        <title>Phylogenomic resolution of chytrid fungi.</title>
        <authorList>
            <person name="Stajich J.E."/>
            <person name="Amses K."/>
            <person name="Simmons R."/>
            <person name="Seto K."/>
            <person name="Myers J."/>
            <person name="Bonds A."/>
            <person name="Quandt C.A."/>
            <person name="Barry K."/>
            <person name="Liu P."/>
            <person name="Grigoriev I."/>
            <person name="Longcore J.E."/>
            <person name="James T.Y."/>
        </authorList>
    </citation>
    <scope>NUCLEOTIDE SEQUENCE</scope>
    <source>
        <strain evidence="8">JEL0379</strain>
    </source>
</reference>
<accession>A0AAD5TFE0</accession>
<keyword evidence="4 7" id="KW-1133">Transmembrane helix</keyword>
<dbReference type="InterPro" id="IPR011701">
    <property type="entry name" value="MFS"/>
</dbReference>
<dbReference type="Gene3D" id="1.20.1250.20">
    <property type="entry name" value="MFS general substrate transporter like domains"/>
    <property type="match status" value="1"/>
</dbReference>
<keyword evidence="9" id="KW-1185">Reference proteome</keyword>
<organism evidence="8 9">
    <name type="scientific">Geranomyces variabilis</name>
    <dbReference type="NCBI Taxonomy" id="109894"/>
    <lineage>
        <taxon>Eukaryota</taxon>
        <taxon>Fungi</taxon>
        <taxon>Fungi incertae sedis</taxon>
        <taxon>Chytridiomycota</taxon>
        <taxon>Chytridiomycota incertae sedis</taxon>
        <taxon>Chytridiomycetes</taxon>
        <taxon>Spizellomycetales</taxon>
        <taxon>Powellomycetaceae</taxon>
        <taxon>Geranomyces</taxon>
    </lineage>
</organism>
<dbReference type="Pfam" id="PF07690">
    <property type="entry name" value="MFS_1"/>
    <property type="match status" value="1"/>
</dbReference>
<evidence type="ECO:0000256" key="7">
    <source>
        <dbReference type="SAM" id="Phobius"/>
    </source>
</evidence>
<feature type="region of interest" description="Disordered" evidence="6">
    <location>
        <begin position="204"/>
        <end position="229"/>
    </location>
</feature>
<evidence type="ECO:0000256" key="1">
    <source>
        <dbReference type="ARBA" id="ARBA00004141"/>
    </source>
</evidence>
<keyword evidence="5 7" id="KW-0472">Membrane</keyword>
<dbReference type="EMBL" id="JADGJQ010000059">
    <property type="protein sequence ID" value="KAJ3174871.1"/>
    <property type="molecule type" value="Genomic_DNA"/>
</dbReference>
<dbReference type="AlphaFoldDB" id="A0AAD5TFE0"/>
<evidence type="ECO:0000313" key="9">
    <source>
        <dbReference type="Proteomes" id="UP001212152"/>
    </source>
</evidence>
<feature type="transmembrane region" description="Helical" evidence="7">
    <location>
        <begin position="128"/>
        <end position="151"/>
    </location>
</feature>
<evidence type="ECO:0000256" key="3">
    <source>
        <dbReference type="ARBA" id="ARBA00022692"/>
    </source>
</evidence>
<dbReference type="Proteomes" id="UP001212152">
    <property type="component" value="Unassembled WGS sequence"/>
</dbReference>
<evidence type="ECO:0000256" key="6">
    <source>
        <dbReference type="SAM" id="MobiDB-lite"/>
    </source>
</evidence>
<dbReference type="GO" id="GO:0022857">
    <property type="term" value="F:transmembrane transporter activity"/>
    <property type="evidence" value="ECO:0007669"/>
    <property type="project" value="InterPro"/>
</dbReference>
<dbReference type="PANTHER" id="PTHR42718">
    <property type="entry name" value="MAJOR FACILITATOR SUPERFAMILY MULTIDRUG TRANSPORTER MFSC"/>
    <property type="match status" value="1"/>
</dbReference>
<dbReference type="GO" id="GO:0016020">
    <property type="term" value="C:membrane"/>
    <property type="evidence" value="ECO:0007669"/>
    <property type="project" value="UniProtKB-SubCell"/>
</dbReference>